<dbReference type="SUPFAM" id="SSF51690">
    <property type="entry name" value="Nicotinate/Quinolinate PRTase C-terminal domain-like"/>
    <property type="match status" value="1"/>
</dbReference>
<protein>
    <recommendedName>
        <fullName evidence="2">Quinolinate phosphoribosyl transferase C-terminal domain-containing protein</fullName>
    </recommendedName>
</protein>
<sequence>VWCPQSQFGVPNPSLLSPIPFWCPQSQFALPVWCPQSQFGVPVWCPQSPFLVSPIPVCCPSLVLSPQDLQDVSVRVKAAHPGVTIEASGGVTLESLSLFLLPQVDVVSMGCLTHGATNVDFALKPGTPKNLAWNPKI</sequence>
<evidence type="ECO:0000313" key="4">
    <source>
        <dbReference type="Proteomes" id="UP000694409"/>
    </source>
</evidence>
<dbReference type="UniPathway" id="UPA00253"/>
<reference evidence="3" key="1">
    <citation type="submission" date="2025-08" db="UniProtKB">
        <authorList>
            <consortium name="Ensembl"/>
        </authorList>
    </citation>
    <scope>IDENTIFICATION</scope>
</reference>
<comment type="pathway">
    <text evidence="1">Cofactor biosynthesis; NAD(+) biosynthesis.</text>
</comment>
<dbReference type="Gene3D" id="3.20.20.70">
    <property type="entry name" value="Aldolase class I"/>
    <property type="match status" value="1"/>
</dbReference>
<feature type="domain" description="Quinolinate phosphoribosyl transferase C-terminal" evidence="2">
    <location>
        <begin position="65"/>
        <end position="124"/>
    </location>
</feature>
<dbReference type="GO" id="GO:0004514">
    <property type="term" value="F:nicotinate-nucleotide diphosphorylase (carboxylating) activity"/>
    <property type="evidence" value="ECO:0007669"/>
    <property type="project" value="InterPro"/>
</dbReference>
<dbReference type="Pfam" id="PF01729">
    <property type="entry name" value="QRPTase_C"/>
    <property type="match status" value="1"/>
</dbReference>
<dbReference type="Ensembl" id="ENSSCAT00000001770.1">
    <property type="protein sequence ID" value="ENSSCAP00000001546.1"/>
    <property type="gene ID" value="ENSSCAG00000001295.1"/>
</dbReference>
<keyword evidence="4" id="KW-1185">Reference proteome</keyword>
<dbReference type="Proteomes" id="UP000694409">
    <property type="component" value="Unassembled WGS sequence"/>
</dbReference>
<accession>A0A8C9KVW5</accession>
<evidence type="ECO:0000259" key="2">
    <source>
        <dbReference type="Pfam" id="PF01729"/>
    </source>
</evidence>
<organism evidence="3 4">
    <name type="scientific">Serinus canaria</name>
    <name type="common">Island canary</name>
    <name type="synonym">Fringilla canaria</name>
    <dbReference type="NCBI Taxonomy" id="9135"/>
    <lineage>
        <taxon>Eukaryota</taxon>
        <taxon>Metazoa</taxon>
        <taxon>Chordata</taxon>
        <taxon>Craniata</taxon>
        <taxon>Vertebrata</taxon>
        <taxon>Euteleostomi</taxon>
        <taxon>Archelosauria</taxon>
        <taxon>Archosauria</taxon>
        <taxon>Dinosauria</taxon>
        <taxon>Saurischia</taxon>
        <taxon>Theropoda</taxon>
        <taxon>Coelurosauria</taxon>
        <taxon>Aves</taxon>
        <taxon>Neognathae</taxon>
        <taxon>Neoaves</taxon>
        <taxon>Telluraves</taxon>
        <taxon>Australaves</taxon>
        <taxon>Passeriformes</taxon>
        <taxon>Passeroidea</taxon>
        <taxon>Fringillidae</taxon>
        <taxon>Carduelinae</taxon>
        <taxon>Serinus</taxon>
    </lineage>
</organism>
<dbReference type="AlphaFoldDB" id="A0A8C9KVW5"/>
<evidence type="ECO:0000313" key="3">
    <source>
        <dbReference type="Ensembl" id="ENSSCAP00000001546.1"/>
    </source>
</evidence>
<name>A0A8C9KVW5_SERCA</name>
<reference evidence="3" key="2">
    <citation type="submission" date="2025-09" db="UniProtKB">
        <authorList>
            <consortium name="Ensembl"/>
        </authorList>
    </citation>
    <scope>IDENTIFICATION</scope>
</reference>
<dbReference type="GO" id="GO:0009435">
    <property type="term" value="P:NAD+ biosynthetic process"/>
    <property type="evidence" value="ECO:0007669"/>
    <property type="project" value="UniProtKB-UniPathway"/>
</dbReference>
<proteinExistence type="predicted"/>
<dbReference type="InterPro" id="IPR013785">
    <property type="entry name" value="Aldolase_TIM"/>
</dbReference>
<dbReference type="InterPro" id="IPR002638">
    <property type="entry name" value="Quinolinate_PRibosylTrfase_C"/>
</dbReference>
<dbReference type="InterPro" id="IPR036068">
    <property type="entry name" value="Nicotinate_pribotase-like_C"/>
</dbReference>
<evidence type="ECO:0000256" key="1">
    <source>
        <dbReference type="ARBA" id="ARBA00004790"/>
    </source>
</evidence>